<dbReference type="Pfam" id="PF02518">
    <property type="entry name" value="HATPase_c"/>
    <property type="match status" value="1"/>
</dbReference>
<dbReference type="SMART" id="SM00388">
    <property type="entry name" value="HisKA"/>
    <property type="match status" value="1"/>
</dbReference>
<dbReference type="GO" id="GO:0000155">
    <property type="term" value="F:phosphorelay sensor kinase activity"/>
    <property type="evidence" value="ECO:0007669"/>
    <property type="project" value="InterPro"/>
</dbReference>
<protein>
    <recommendedName>
        <fullName evidence="2">histidine kinase</fullName>
        <ecNumber evidence="2">2.7.13.3</ecNumber>
    </recommendedName>
</protein>
<evidence type="ECO:0000313" key="5">
    <source>
        <dbReference type="EMBL" id="MYN01434.1"/>
    </source>
</evidence>
<dbReference type="PANTHER" id="PTHR43547:SF2">
    <property type="entry name" value="HYBRID SIGNAL TRANSDUCTION HISTIDINE KINASE C"/>
    <property type="match status" value="1"/>
</dbReference>
<proteinExistence type="predicted"/>
<organism evidence="5 6">
    <name type="scientific">Pseudoduganella guangdongensis</name>
    <dbReference type="NCBI Taxonomy" id="2692179"/>
    <lineage>
        <taxon>Bacteria</taxon>
        <taxon>Pseudomonadati</taxon>
        <taxon>Pseudomonadota</taxon>
        <taxon>Betaproteobacteria</taxon>
        <taxon>Burkholderiales</taxon>
        <taxon>Oxalobacteraceae</taxon>
        <taxon>Telluria group</taxon>
        <taxon>Pseudoduganella</taxon>
    </lineage>
</organism>
<keyword evidence="5" id="KW-0418">Kinase</keyword>
<comment type="catalytic activity">
    <reaction evidence="1">
        <text>ATP + protein L-histidine = ADP + protein N-phospho-L-histidine.</text>
        <dbReference type="EC" id="2.7.13.3"/>
    </reaction>
</comment>
<dbReference type="InterPro" id="IPR003661">
    <property type="entry name" value="HisK_dim/P_dom"/>
</dbReference>
<dbReference type="SMART" id="SM00387">
    <property type="entry name" value="HATPase_c"/>
    <property type="match status" value="1"/>
</dbReference>
<dbReference type="PRINTS" id="PR00344">
    <property type="entry name" value="BCTRLSENSOR"/>
</dbReference>
<feature type="domain" description="Histidine kinase" evidence="4">
    <location>
        <begin position="56"/>
        <end position="264"/>
    </location>
</feature>
<dbReference type="EC" id="2.7.13.3" evidence="2"/>
<keyword evidence="6" id="KW-1185">Reference proteome</keyword>
<dbReference type="InterPro" id="IPR005467">
    <property type="entry name" value="His_kinase_dom"/>
</dbReference>
<dbReference type="InterPro" id="IPR003594">
    <property type="entry name" value="HATPase_dom"/>
</dbReference>
<evidence type="ECO:0000259" key="4">
    <source>
        <dbReference type="PROSITE" id="PS50109"/>
    </source>
</evidence>
<keyword evidence="3" id="KW-0597">Phosphoprotein</keyword>
<dbReference type="CDD" id="cd00082">
    <property type="entry name" value="HisKA"/>
    <property type="match status" value="1"/>
</dbReference>
<dbReference type="Proteomes" id="UP000448575">
    <property type="component" value="Unassembled WGS sequence"/>
</dbReference>
<dbReference type="SUPFAM" id="SSF47384">
    <property type="entry name" value="Homodimeric domain of signal transducing histidine kinase"/>
    <property type="match status" value="1"/>
</dbReference>
<dbReference type="Gene3D" id="3.30.565.10">
    <property type="entry name" value="Histidine kinase-like ATPase, C-terminal domain"/>
    <property type="match status" value="1"/>
</dbReference>
<dbReference type="InterPro" id="IPR036097">
    <property type="entry name" value="HisK_dim/P_sf"/>
</dbReference>
<evidence type="ECO:0000256" key="2">
    <source>
        <dbReference type="ARBA" id="ARBA00012438"/>
    </source>
</evidence>
<dbReference type="EMBL" id="WWCJ01000003">
    <property type="protein sequence ID" value="MYN01434.1"/>
    <property type="molecule type" value="Genomic_DNA"/>
</dbReference>
<evidence type="ECO:0000256" key="3">
    <source>
        <dbReference type="ARBA" id="ARBA00022553"/>
    </source>
</evidence>
<dbReference type="InterPro" id="IPR036890">
    <property type="entry name" value="HATPase_C_sf"/>
</dbReference>
<comment type="caution">
    <text evidence="5">The sequence shown here is derived from an EMBL/GenBank/DDBJ whole genome shotgun (WGS) entry which is preliminary data.</text>
</comment>
<name>A0A6N9HD45_9BURK</name>
<gene>
    <name evidence="5" type="ORF">GTP41_04900</name>
</gene>
<dbReference type="PANTHER" id="PTHR43547">
    <property type="entry name" value="TWO-COMPONENT HISTIDINE KINASE"/>
    <property type="match status" value="1"/>
</dbReference>
<dbReference type="SUPFAM" id="SSF55874">
    <property type="entry name" value="ATPase domain of HSP90 chaperone/DNA topoisomerase II/histidine kinase"/>
    <property type="match status" value="1"/>
</dbReference>
<accession>A0A6N9HD45</accession>
<evidence type="ECO:0000256" key="1">
    <source>
        <dbReference type="ARBA" id="ARBA00000085"/>
    </source>
</evidence>
<reference evidence="5 6" key="1">
    <citation type="submission" date="2019-12" db="EMBL/GenBank/DDBJ databases">
        <title>Novel species isolated from a subtropical stream in China.</title>
        <authorList>
            <person name="Lu H."/>
        </authorList>
    </citation>
    <scope>NUCLEOTIDE SEQUENCE [LARGE SCALE GENOMIC DNA]</scope>
    <source>
        <strain evidence="5 6">DS3</strain>
    </source>
</reference>
<dbReference type="PROSITE" id="PS50109">
    <property type="entry name" value="HIS_KIN"/>
    <property type="match status" value="1"/>
</dbReference>
<evidence type="ECO:0000313" key="6">
    <source>
        <dbReference type="Proteomes" id="UP000448575"/>
    </source>
</evidence>
<dbReference type="InterPro" id="IPR004358">
    <property type="entry name" value="Sig_transdc_His_kin-like_C"/>
</dbReference>
<keyword evidence="5" id="KW-0808">Transferase</keyword>
<dbReference type="RefSeq" id="WP_161024455.1">
    <property type="nucleotide sequence ID" value="NZ_WWCJ01000003.1"/>
</dbReference>
<dbReference type="Gene3D" id="1.10.287.130">
    <property type="match status" value="1"/>
</dbReference>
<sequence>MERFSAAPDTGLVGESVLIVRLREANRNLLRAALNARDSLAVAESALSNQDRFFSVLAHELRSPLAPIKLVASALERLPDPPEEVPRLHQTLTRQLDSLVHLVNGLDDVARIKNGKLALDMHVVPVTDAILAALEMTQPLSEARQQQLTFRLPEELLLVRGDHERLVQVFFNLLSNAVKFTPSHGAISVAVHRRGDSVCIEIQDSGPGIAPAFLPFIFDMFAQDGAPQAHSRAGSGIGLSLVRSLVELHGGTVAIGGVPAGGRL</sequence>
<dbReference type="Pfam" id="PF00512">
    <property type="entry name" value="HisKA"/>
    <property type="match status" value="1"/>
</dbReference>
<dbReference type="AlphaFoldDB" id="A0A6N9HD45"/>